<evidence type="ECO:0000256" key="1">
    <source>
        <dbReference type="SAM" id="SignalP"/>
    </source>
</evidence>
<feature type="chain" id="PRO_5042914052" evidence="1">
    <location>
        <begin position="28"/>
        <end position="678"/>
    </location>
</feature>
<dbReference type="EMBL" id="JBAMIC010000019">
    <property type="protein sequence ID" value="KAK7094053.1"/>
    <property type="molecule type" value="Genomic_DNA"/>
</dbReference>
<evidence type="ECO:0000313" key="2">
    <source>
        <dbReference type="EMBL" id="KAK7094053.1"/>
    </source>
</evidence>
<keyword evidence="1" id="KW-0732">Signal</keyword>
<accession>A0AAN9G3G7</accession>
<evidence type="ECO:0000313" key="3">
    <source>
        <dbReference type="Proteomes" id="UP001374579"/>
    </source>
</evidence>
<protein>
    <submittedName>
        <fullName evidence="2">Uncharacterized protein</fullName>
    </submittedName>
</protein>
<sequence>MAFAVRSFNKDHGLLLIFVTSLLVVICDVTATADTEDNALHNGRKEKSTVDLGDAVDAIFHLQYNETTSFSDKHSATLLGLFPTEVRVSVNSEPTIAAVRNDNVVPDLSSLATLLTLNALVEATVRGQLKKLAASNLVQALEALGSFRSPLFDEKSALLTFWPTYTSGKSEDWNTTSDNAVKGGRGLIPLVILNKAVADCKNKCPLGKATLNKIKNNRLCLEVYNQSLSDYAEAHSLPPDVTSSFANLALGALLASGGDHFSSVFDVWKNSNANFSRLIQHADTFAYRPLSTNSSANVIDSRSYYIIEKFLSQRDSGELEKDAFVTNWISQKTVDGRLKYGKMVLPVYNTVDLFATATFLHAVTTAILTNLTGSSDMIETLVKSNLDLMAWIVSNGNHKLDLLMTSHPSVVQFMWMLSRTMFELENAKMRNATTFKPLEQFYSKWNTTVRLHVTETILTLVQDGGLDSAGNGLAYVDDIIGIGDVNDKGKVEASGGDRQFATATAANILLSAWTVYTTEHRLIFLQDTPNDVALAARRLVNYVTSRSTSGKNSRTNVIRATLHKHCESLPYWFPSNSITTQNGSNFTGNTPTPEVLFGMRGHVTSDQYKAMLAEPHFGQKVSESMPGLNSTSVLFFHWSSPAYTEAMGLLATAHMKNTKGIKENRIKVKTNVSEEEST</sequence>
<dbReference type="Proteomes" id="UP001374579">
    <property type="component" value="Unassembled WGS sequence"/>
</dbReference>
<proteinExistence type="predicted"/>
<organism evidence="2 3">
    <name type="scientific">Littorina saxatilis</name>
    <dbReference type="NCBI Taxonomy" id="31220"/>
    <lineage>
        <taxon>Eukaryota</taxon>
        <taxon>Metazoa</taxon>
        <taxon>Spiralia</taxon>
        <taxon>Lophotrochozoa</taxon>
        <taxon>Mollusca</taxon>
        <taxon>Gastropoda</taxon>
        <taxon>Caenogastropoda</taxon>
        <taxon>Littorinimorpha</taxon>
        <taxon>Littorinoidea</taxon>
        <taxon>Littorinidae</taxon>
        <taxon>Littorina</taxon>
    </lineage>
</organism>
<comment type="caution">
    <text evidence="2">The sequence shown here is derived from an EMBL/GenBank/DDBJ whole genome shotgun (WGS) entry which is preliminary data.</text>
</comment>
<feature type="signal peptide" evidence="1">
    <location>
        <begin position="1"/>
        <end position="27"/>
    </location>
</feature>
<gene>
    <name evidence="2" type="ORF">V1264_007726</name>
</gene>
<reference evidence="2 3" key="1">
    <citation type="submission" date="2024-02" db="EMBL/GenBank/DDBJ databases">
        <title>Chromosome-scale genome assembly of the rough periwinkle Littorina saxatilis.</title>
        <authorList>
            <person name="De Jode A."/>
            <person name="Faria R."/>
            <person name="Formenti G."/>
            <person name="Sims Y."/>
            <person name="Smith T.P."/>
            <person name="Tracey A."/>
            <person name="Wood J.M.D."/>
            <person name="Zagrodzka Z.B."/>
            <person name="Johannesson K."/>
            <person name="Butlin R.K."/>
            <person name="Leder E.H."/>
        </authorList>
    </citation>
    <scope>NUCLEOTIDE SEQUENCE [LARGE SCALE GENOMIC DNA]</scope>
    <source>
        <strain evidence="2">Snail1</strain>
        <tissue evidence="2">Muscle</tissue>
    </source>
</reference>
<name>A0AAN9G3G7_9CAEN</name>
<keyword evidence="3" id="KW-1185">Reference proteome</keyword>
<dbReference type="AlphaFoldDB" id="A0AAN9G3G7"/>